<evidence type="ECO:0000313" key="19">
    <source>
        <dbReference type="EMBL" id="OHX11593.1"/>
    </source>
</evidence>
<dbReference type="SMART" id="SM00387">
    <property type="entry name" value="HATPase_c"/>
    <property type="match status" value="1"/>
</dbReference>
<dbReference type="GO" id="GO:0005524">
    <property type="term" value="F:ATP binding"/>
    <property type="evidence" value="ECO:0007669"/>
    <property type="project" value="UniProtKB-KW"/>
</dbReference>
<dbReference type="Pfam" id="PF00072">
    <property type="entry name" value="Response_reg"/>
    <property type="match status" value="1"/>
</dbReference>
<dbReference type="AlphaFoldDB" id="A0A1S1WXE7"/>
<evidence type="ECO:0000256" key="9">
    <source>
        <dbReference type="ARBA" id="ARBA00022989"/>
    </source>
</evidence>
<comment type="subcellular location">
    <subcellularLocation>
        <location evidence="2">Cell membrane</location>
        <topology evidence="2">Multi-pass membrane protein</topology>
    </subcellularLocation>
</comment>
<dbReference type="SUPFAM" id="SSF47384">
    <property type="entry name" value="Homodimeric domain of signal transducing histidine kinase"/>
    <property type="match status" value="1"/>
</dbReference>
<comment type="caution">
    <text evidence="19">The sequence shown here is derived from an EMBL/GenBank/DDBJ whole genome shotgun (WGS) entry which is preliminary data.</text>
</comment>
<keyword evidence="9" id="KW-1133">Transmembrane helix</keyword>
<dbReference type="PANTHER" id="PTHR45339">
    <property type="entry name" value="HYBRID SIGNAL TRANSDUCTION HISTIDINE KINASE J"/>
    <property type="match status" value="1"/>
</dbReference>
<dbReference type="SMART" id="SM00388">
    <property type="entry name" value="HisKA"/>
    <property type="match status" value="1"/>
</dbReference>
<dbReference type="PROSITE" id="PS50110">
    <property type="entry name" value="RESPONSE_REGULATORY"/>
    <property type="match status" value="1"/>
</dbReference>
<keyword evidence="7" id="KW-0547">Nucleotide-binding</keyword>
<dbReference type="InterPro" id="IPR005467">
    <property type="entry name" value="His_kinase_dom"/>
</dbReference>
<dbReference type="InterPro" id="IPR004358">
    <property type="entry name" value="Sig_transdc_His_kin-like_C"/>
</dbReference>
<dbReference type="Gene3D" id="3.40.190.10">
    <property type="entry name" value="Periplasmic binding protein-like II"/>
    <property type="match status" value="2"/>
</dbReference>
<dbReference type="PANTHER" id="PTHR45339:SF1">
    <property type="entry name" value="HYBRID SIGNAL TRANSDUCTION HISTIDINE KINASE J"/>
    <property type="match status" value="1"/>
</dbReference>
<evidence type="ECO:0000256" key="15">
    <source>
        <dbReference type="PROSITE-ProRule" id="PRU00169"/>
    </source>
</evidence>
<dbReference type="Pfam" id="PF02518">
    <property type="entry name" value="HATPase_c"/>
    <property type="match status" value="1"/>
</dbReference>
<dbReference type="STRING" id="1903179.BI347_18270"/>
<evidence type="ECO:0000256" key="1">
    <source>
        <dbReference type="ARBA" id="ARBA00000085"/>
    </source>
</evidence>
<dbReference type="CDD" id="cd00082">
    <property type="entry name" value="HisKA"/>
    <property type="match status" value="1"/>
</dbReference>
<dbReference type="CDD" id="cd16922">
    <property type="entry name" value="HATPase_EvgS-ArcB-TorS-like"/>
    <property type="match status" value="1"/>
</dbReference>
<dbReference type="InterPro" id="IPR036890">
    <property type="entry name" value="HATPase_C_sf"/>
</dbReference>
<dbReference type="SMART" id="SM00062">
    <property type="entry name" value="PBPb"/>
    <property type="match status" value="1"/>
</dbReference>
<evidence type="ECO:0000256" key="6">
    <source>
        <dbReference type="ARBA" id="ARBA00022692"/>
    </source>
</evidence>
<evidence type="ECO:0000313" key="20">
    <source>
        <dbReference type="Proteomes" id="UP000180088"/>
    </source>
</evidence>
<keyword evidence="4" id="KW-1003">Cell membrane</keyword>
<feature type="domain" description="HPt" evidence="18">
    <location>
        <begin position="689"/>
        <end position="782"/>
    </location>
</feature>
<evidence type="ECO:0000256" key="14">
    <source>
        <dbReference type="PROSITE-ProRule" id="PRU00110"/>
    </source>
</evidence>
<feature type="domain" description="Response regulatory" evidence="17">
    <location>
        <begin position="556"/>
        <end position="676"/>
    </location>
</feature>
<dbReference type="EC" id="2.7.13.3" evidence="3"/>
<keyword evidence="6" id="KW-0812">Transmembrane</keyword>
<dbReference type="Gene3D" id="3.40.50.2300">
    <property type="match status" value="1"/>
</dbReference>
<gene>
    <name evidence="19" type="ORF">BI347_18270</name>
</gene>
<dbReference type="InterPro" id="IPR003594">
    <property type="entry name" value="HATPase_dom"/>
</dbReference>
<accession>A0A1S1WXE7</accession>
<dbReference type="FunFam" id="3.30.565.10:FF:000010">
    <property type="entry name" value="Sensor histidine kinase RcsC"/>
    <property type="match status" value="1"/>
</dbReference>
<dbReference type="CDD" id="cd01007">
    <property type="entry name" value="PBP2_BvgS_HisK_like"/>
    <property type="match status" value="1"/>
</dbReference>
<dbReference type="EMBL" id="MKCS01000002">
    <property type="protein sequence ID" value="OHX11593.1"/>
    <property type="molecule type" value="Genomic_DNA"/>
</dbReference>
<dbReference type="PROSITE" id="PS50894">
    <property type="entry name" value="HPT"/>
    <property type="match status" value="1"/>
</dbReference>
<dbReference type="InterPro" id="IPR001789">
    <property type="entry name" value="Sig_transdc_resp-reg_receiver"/>
</dbReference>
<dbReference type="SUPFAM" id="SSF52172">
    <property type="entry name" value="CheY-like"/>
    <property type="match status" value="1"/>
</dbReference>
<dbReference type="Pfam" id="PF01627">
    <property type="entry name" value="Hpt"/>
    <property type="match status" value="1"/>
</dbReference>
<dbReference type="GO" id="GO:0000155">
    <property type="term" value="F:phosphorelay sensor kinase activity"/>
    <property type="evidence" value="ECO:0007669"/>
    <property type="project" value="InterPro"/>
</dbReference>
<evidence type="ECO:0000256" key="2">
    <source>
        <dbReference type="ARBA" id="ARBA00004651"/>
    </source>
</evidence>
<dbReference type="InterPro" id="IPR003661">
    <property type="entry name" value="HisK_dim/P_dom"/>
</dbReference>
<dbReference type="InterPro" id="IPR036097">
    <property type="entry name" value="HisK_dim/P_sf"/>
</dbReference>
<keyword evidence="11" id="KW-0472">Membrane</keyword>
<evidence type="ECO:0000256" key="8">
    <source>
        <dbReference type="ARBA" id="ARBA00022840"/>
    </source>
</evidence>
<dbReference type="PROSITE" id="PS50109">
    <property type="entry name" value="HIS_KIN"/>
    <property type="match status" value="1"/>
</dbReference>
<dbReference type="SUPFAM" id="SSF53850">
    <property type="entry name" value="Periplasmic binding protein-like II"/>
    <property type="match status" value="1"/>
</dbReference>
<evidence type="ECO:0000256" key="10">
    <source>
        <dbReference type="ARBA" id="ARBA00023012"/>
    </source>
</evidence>
<sequence>MAAAVWGPLASAAPAGVAFSPEERQWMRQHPVVPYTVDPYWPIEYVEDGKHQGLTRDYLEAISRISGLKFKMVAARNWRDALPQMKEDRVFLATMVSSRLISEGRRQAILLTVPYLARTTVIVTTPDKPMVFDPAVLAGKTVAVKGGGGYENYLREHFPGIRLILTSDPEDELEAVASGKAYAAVGSDVVLEPIMERKYMETLSLAGTIPEMYAVISMGVSKRHPELRAIIDKSLAQLTAEDTGKMYDYWVENLRLGAPSWRAIVRYYSNTLIGLSTLLLLLGYWVLRARRSQRAAEASEAAKSMFLAVMSHEIRTPMNAVLAAIELLQRTPQTPRQRELSSLANSSATNLLELLDDVLDVSRMGARGVQLELAPVDLALLAQGVADSNRLKAESKGLGWSLTLAGLDQAAVMLDPLRMRQILSNLLSNAVKFTERGEVALLLHLDQVEGGRGKLLITVRDSGIGIDKPQQARLFTAFTQVDSSTTRRYGGSGLGLSICKQLVELMGGSILLDSELGVGTTISVTLPVQLADKETPPLAPEAAPAGAPAATSGKGRVLLVEDQPMNQAVIGQQLQELGYLATVVDNGPAALLLLDEGMHFDVILLDCYMPGMDGYETAQRIRQWEAAGGLSHIPVIAISAATDPAHQNQCLASGMDGILTKPLRIRELADVLDMWTDSDADEEALEMPPPAAAAQWGQLFYESSHADLANLKQALEQENWIQARHRAHRLRGAALTAGVAGLAELAERLEQSLQANGTLPAVDGARWLDDYARGLDEWRAAQWPDSV</sequence>
<evidence type="ECO:0000256" key="7">
    <source>
        <dbReference type="ARBA" id="ARBA00022741"/>
    </source>
</evidence>
<organism evidence="19 20">
    <name type="scientific">Chromobacterium sphagni</name>
    <dbReference type="NCBI Taxonomy" id="1903179"/>
    <lineage>
        <taxon>Bacteria</taxon>
        <taxon>Pseudomonadati</taxon>
        <taxon>Pseudomonadota</taxon>
        <taxon>Betaproteobacteria</taxon>
        <taxon>Neisseriales</taxon>
        <taxon>Chromobacteriaceae</taxon>
        <taxon>Chromobacterium</taxon>
    </lineage>
</organism>
<evidence type="ECO:0000259" key="16">
    <source>
        <dbReference type="PROSITE" id="PS50109"/>
    </source>
</evidence>
<dbReference type="CDD" id="cd00088">
    <property type="entry name" value="HPT"/>
    <property type="match status" value="1"/>
</dbReference>
<dbReference type="Gene3D" id="1.20.120.160">
    <property type="entry name" value="HPT domain"/>
    <property type="match status" value="1"/>
</dbReference>
<dbReference type="GO" id="GO:0005886">
    <property type="term" value="C:plasma membrane"/>
    <property type="evidence" value="ECO:0007669"/>
    <property type="project" value="UniProtKB-SubCell"/>
</dbReference>
<protein>
    <recommendedName>
        <fullName evidence="13">Virulence sensor protein BvgS</fullName>
        <ecNumber evidence="3">2.7.13.3</ecNumber>
    </recommendedName>
</protein>
<evidence type="ECO:0000256" key="5">
    <source>
        <dbReference type="ARBA" id="ARBA00022553"/>
    </source>
</evidence>
<keyword evidence="8" id="KW-0067">ATP-binding</keyword>
<evidence type="ECO:0000256" key="11">
    <source>
        <dbReference type="ARBA" id="ARBA00023136"/>
    </source>
</evidence>
<feature type="modified residue" description="Phosphohistidine" evidence="14">
    <location>
        <position position="728"/>
    </location>
</feature>
<dbReference type="SUPFAM" id="SSF47226">
    <property type="entry name" value="Histidine-containing phosphotransfer domain, HPT domain"/>
    <property type="match status" value="1"/>
</dbReference>
<dbReference type="Proteomes" id="UP000180088">
    <property type="component" value="Unassembled WGS sequence"/>
</dbReference>
<evidence type="ECO:0000256" key="3">
    <source>
        <dbReference type="ARBA" id="ARBA00012438"/>
    </source>
</evidence>
<dbReference type="Gene3D" id="3.30.565.10">
    <property type="entry name" value="Histidine kinase-like ATPase, C-terminal domain"/>
    <property type="match status" value="1"/>
</dbReference>
<feature type="domain" description="Histidine kinase" evidence="16">
    <location>
        <begin position="309"/>
        <end position="530"/>
    </location>
</feature>
<evidence type="ECO:0000256" key="4">
    <source>
        <dbReference type="ARBA" id="ARBA00022475"/>
    </source>
</evidence>
<dbReference type="CDD" id="cd17546">
    <property type="entry name" value="REC_hyHK_CKI1_RcsC-like"/>
    <property type="match status" value="1"/>
</dbReference>
<dbReference type="SMART" id="SM00448">
    <property type="entry name" value="REC"/>
    <property type="match status" value="1"/>
</dbReference>
<feature type="modified residue" description="4-aspartylphosphate" evidence="15">
    <location>
        <position position="606"/>
    </location>
</feature>
<dbReference type="SMART" id="SM00073">
    <property type="entry name" value="HPT"/>
    <property type="match status" value="1"/>
</dbReference>
<dbReference type="Pfam" id="PF00497">
    <property type="entry name" value="SBP_bac_3"/>
    <property type="match status" value="1"/>
</dbReference>
<keyword evidence="10" id="KW-0902">Two-component regulatory system</keyword>
<evidence type="ECO:0000256" key="13">
    <source>
        <dbReference type="ARBA" id="ARBA00070152"/>
    </source>
</evidence>
<dbReference type="PRINTS" id="PR00344">
    <property type="entry name" value="BCTRLSENSOR"/>
</dbReference>
<dbReference type="Gene3D" id="1.10.287.130">
    <property type="match status" value="1"/>
</dbReference>
<evidence type="ECO:0000259" key="18">
    <source>
        <dbReference type="PROSITE" id="PS50894"/>
    </source>
</evidence>
<name>A0A1S1WXE7_9NEIS</name>
<comment type="catalytic activity">
    <reaction evidence="1">
        <text>ATP + protein L-histidine = ADP + protein N-phospho-L-histidine.</text>
        <dbReference type="EC" id="2.7.13.3"/>
    </reaction>
</comment>
<dbReference type="InterPro" id="IPR001638">
    <property type="entry name" value="Solute-binding_3/MltF_N"/>
</dbReference>
<evidence type="ECO:0000256" key="12">
    <source>
        <dbReference type="ARBA" id="ARBA00058004"/>
    </source>
</evidence>
<dbReference type="InterPro" id="IPR008207">
    <property type="entry name" value="Sig_transdc_His_kin_Hpt_dom"/>
</dbReference>
<dbReference type="Pfam" id="PF00512">
    <property type="entry name" value="HisKA"/>
    <property type="match status" value="1"/>
</dbReference>
<dbReference type="InterPro" id="IPR011006">
    <property type="entry name" value="CheY-like_superfamily"/>
</dbReference>
<keyword evidence="5 15" id="KW-0597">Phosphoprotein</keyword>
<reference evidence="19 20" key="1">
    <citation type="submission" date="2016-09" db="EMBL/GenBank/DDBJ databases">
        <title>Chromobacterium muskegensis sp. nov., an insecticidal bacterium isolated from Sphagnum bogs.</title>
        <authorList>
            <person name="Sparks M.E."/>
            <person name="Blackburn M.B."/>
            <person name="Gundersen-Rindal D.E."/>
            <person name="Mitchell A."/>
            <person name="Farrar R."/>
            <person name="Kuhar D."/>
        </authorList>
    </citation>
    <scope>NUCLEOTIDE SEQUENCE [LARGE SCALE GENOMIC DNA]</scope>
    <source>
        <strain evidence="19 20">37-2</strain>
    </source>
</reference>
<dbReference type="InterPro" id="IPR036641">
    <property type="entry name" value="HPT_dom_sf"/>
</dbReference>
<proteinExistence type="predicted"/>
<dbReference type="SUPFAM" id="SSF55874">
    <property type="entry name" value="ATPase domain of HSP90 chaperone/DNA topoisomerase II/histidine kinase"/>
    <property type="match status" value="1"/>
</dbReference>
<comment type="function">
    <text evidence="12">Member of the two-component regulatory system BvgS/BvgA. Phosphorylates BvgA via a four-step phosphorelay in response to environmental signals.</text>
</comment>
<evidence type="ECO:0000259" key="17">
    <source>
        <dbReference type="PROSITE" id="PS50110"/>
    </source>
</evidence>